<keyword evidence="1" id="KW-0812">Transmembrane</keyword>
<dbReference type="Proteomes" id="UP001139103">
    <property type="component" value="Unassembled WGS sequence"/>
</dbReference>
<organism evidence="2 3">
    <name type="scientific">Blastopirellula sediminis</name>
    <dbReference type="NCBI Taxonomy" id="2894196"/>
    <lineage>
        <taxon>Bacteria</taxon>
        <taxon>Pseudomonadati</taxon>
        <taxon>Planctomycetota</taxon>
        <taxon>Planctomycetia</taxon>
        <taxon>Pirellulales</taxon>
        <taxon>Pirellulaceae</taxon>
        <taxon>Blastopirellula</taxon>
    </lineage>
</organism>
<sequence>MKRYYSLWKSTWWLWVLIFGGMFFLSRLNDILFYASMAYLPICLVTFLWFGLVRFDDHGNEVDAT</sequence>
<dbReference type="AlphaFoldDB" id="A0A9X1SHC7"/>
<gene>
    <name evidence="2" type="ORF">LOC68_21930</name>
</gene>
<comment type="caution">
    <text evidence="2">The sequence shown here is derived from an EMBL/GenBank/DDBJ whole genome shotgun (WGS) entry which is preliminary data.</text>
</comment>
<keyword evidence="3" id="KW-1185">Reference proteome</keyword>
<keyword evidence="1" id="KW-0472">Membrane</keyword>
<protein>
    <submittedName>
        <fullName evidence="2">Uncharacterized protein</fullName>
    </submittedName>
</protein>
<keyword evidence="1" id="KW-1133">Transmembrane helix</keyword>
<reference evidence="2" key="1">
    <citation type="submission" date="2021-11" db="EMBL/GenBank/DDBJ databases">
        <title>Genome sequence.</title>
        <authorList>
            <person name="Sun Q."/>
        </authorList>
    </citation>
    <scope>NUCLEOTIDE SEQUENCE</scope>
    <source>
        <strain evidence="2">JC732</strain>
    </source>
</reference>
<name>A0A9X1SHC7_9BACT</name>
<evidence type="ECO:0000256" key="1">
    <source>
        <dbReference type="SAM" id="Phobius"/>
    </source>
</evidence>
<evidence type="ECO:0000313" key="2">
    <source>
        <dbReference type="EMBL" id="MCC9631060.1"/>
    </source>
</evidence>
<dbReference type="RefSeq" id="WP_230222706.1">
    <property type="nucleotide sequence ID" value="NZ_JAJKFT010000010.1"/>
</dbReference>
<feature type="transmembrane region" description="Helical" evidence="1">
    <location>
        <begin position="7"/>
        <end position="25"/>
    </location>
</feature>
<dbReference type="EMBL" id="JAJKFT010000010">
    <property type="protein sequence ID" value="MCC9631060.1"/>
    <property type="molecule type" value="Genomic_DNA"/>
</dbReference>
<accession>A0A9X1SHC7</accession>
<evidence type="ECO:0000313" key="3">
    <source>
        <dbReference type="Proteomes" id="UP001139103"/>
    </source>
</evidence>
<proteinExistence type="predicted"/>
<feature type="transmembrane region" description="Helical" evidence="1">
    <location>
        <begin position="31"/>
        <end position="52"/>
    </location>
</feature>